<feature type="compositionally biased region" description="Low complexity" evidence="8">
    <location>
        <begin position="636"/>
        <end position="650"/>
    </location>
</feature>
<dbReference type="GO" id="GO:0061630">
    <property type="term" value="F:ubiquitin protein ligase activity"/>
    <property type="evidence" value="ECO:0007669"/>
    <property type="project" value="TreeGrafter"/>
</dbReference>
<feature type="repeat" description="NHL" evidence="6">
    <location>
        <begin position="796"/>
        <end position="839"/>
    </location>
</feature>
<evidence type="ECO:0000313" key="10">
    <source>
        <dbReference type="Proteomes" id="UP000038045"/>
    </source>
</evidence>
<sequence>MERVNPLEKIEQLLTCPICLERFKNPKLLACQHTFCLHCLDGYAESSIGKLKCPECRAEHNIPYDGAKNLQTNYTLVRFLDIHLEASGENTEEIEAYIDRYNMERCKICDEKTSCENCAHCEKRACGDCRKTHMQMVKKDLGRLMNQVKRLSNRLTESISNIDKSIEFTKSNCENSKKEVQEYFARYQKELARKEQNFLSEIGVFQSTELTLLRCLREALELEKSNIDESCHWVNEVVSNNKEFDESNLIKMKHMFVEGLDYLRSYQPDHDEYFGKKIRFSPGDDAAKLPMAIANFGELSLSLPQFAGRYLPMEQHYLPKPFRLNLESDCFKMSKRSQALEEKNNENRGHLRLNTRRSPPLEDNQNNKYNRSRLRVSGYDSRSGRSSPEIFPSNDKVGSSPWSRLPDFEIIRNNKDNKTNEMKEVSNENVNKEKVVIKKNTKVINSSVLQTQLPAVFAVTPNDIVKQLCENNASTSQNMPSNIIEITTNENQNNNSVTRSEVKNKEVVSGNSEKPPVHKFRCISRSQSRNFERQNSEQKDKSSSSSSSVSPAYVQKQSEPSTSSSIPKGNQVEEVVPISVMHYSGISLVERVSPLPSINNSIERNLSEDEPINENISVTENIQNNAELPPQPTPKTSPKTSPKLSPKSSSVDIKTSPNNNEIPAWILRRRQRNNGSFTRAQSNPEPEAIKLALSSASSSIDNTHKSRIISRENSPSGSNRVQQLLRERAERLAGNDQGTINDNLNGERRSRVQKINQNGLLRERTPSYDRVSNNVLSRSNSFSYSIIDYESKSIPKYVVGQKGNNENEFNCPRGIGIMPGGEFAVVDSHNAKISIYTKEGRYLSCFGKHGNNDGEFDNCSSVAFNKYKYQFVVSDSCNNRIQIFDSTGKFVRKFGKQGQGDGEFNSPWGVFVDEMGFIFVCDRNNHRIQIFDQNGNFIRKIGSKGNGPSQFNNPLYICVHRRSQNIYVSDSGNNRISIFESDGNPLFQFGSEGFMQGFLKSPRGLFVDDQGFVSVADSGNGRIQVFAPDGSFYYAFGCWGTSAGQFKGIEDVALIDGNAIIVSDRENCRLQIF</sequence>
<dbReference type="Pfam" id="PF17170">
    <property type="entry name" value="DUF5128"/>
    <property type="match status" value="2"/>
</dbReference>
<evidence type="ECO:0000256" key="4">
    <source>
        <dbReference type="ARBA" id="ARBA00022833"/>
    </source>
</evidence>
<feature type="region of interest" description="Disordered" evidence="8">
    <location>
        <begin position="337"/>
        <end position="398"/>
    </location>
</feature>
<dbReference type="Proteomes" id="UP000038045">
    <property type="component" value="Unplaced"/>
</dbReference>
<feature type="compositionally biased region" description="Polar residues" evidence="8">
    <location>
        <begin position="555"/>
        <end position="568"/>
    </location>
</feature>
<feature type="coiled-coil region" evidence="7">
    <location>
        <begin position="408"/>
        <end position="435"/>
    </location>
</feature>
<keyword evidence="7" id="KW-0175">Coiled coil</keyword>
<feature type="region of interest" description="Disordered" evidence="8">
    <location>
        <begin position="487"/>
        <end position="568"/>
    </location>
</feature>
<dbReference type="SUPFAM" id="SSF57850">
    <property type="entry name" value="RING/U-box"/>
    <property type="match status" value="1"/>
</dbReference>
<feature type="region of interest" description="Disordered" evidence="8">
    <location>
        <begin position="624"/>
        <end position="663"/>
    </location>
</feature>
<dbReference type="Gene3D" id="3.30.40.10">
    <property type="entry name" value="Zinc/RING finger domain, C3HC4 (zinc finger)"/>
    <property type="match status" value="1"/>
</dbReference>
<dbReference type="InterPro" id="IPR001258">
    <property type="entry name" value="NHL_repeat"/>
</dbReference>
<dbReference type="PROSITE" id="PS50089">
    <property type="entry name" value="ZF_RING_2"/>
    <property type="match status" value="1"/>
</dbReference>
<feature type="compositionally biased region" description="Basic and acidic residues" evidence="8">
    <location>
        <begin position="338"/>
        <end position="349"/>
    </location>
</feature>
<dbReference type="PANTHER" id="PTHR24104">
    <property type="entry name" value="E3 UBIQUITIN-PROTEIN LIGASE NHLRC1-RELATED"/>
    <property type="match status" value="1"/>
</dbReference>
<dbReference type="CDD" id="cd16524">
    <property type="entry name" value="RING-HC_NHL-1-like"/>
    <property type="match status" value="1"/>
</dbReference>
<dbReference type="GO" id="GO:0008270">
    <property type="term" value="F:zinc ion binding"/>
    <property type="evidence" value="ECO:0007669"/>
    <property type="project" value="UniProtKB-KW"/>
</dbReference>
<dbReference type="SUPFAM" id="SSF101898">
    <property type="entry name" value="NHL repeat"/>
    <property type="match status" value="1"/>
</dbReference>
<dbReference type="InterPro" id="IPR017907">
    <property type="entry name" value="Znf_RING_CS"/>
</dbReference>
<dbReference type="InterPro" id="IPR011042">
    <property type="entry name" value="6-blade_b-propeller_TolB-like"/>
</dbReference>
<keyword evidence="1" id="KW-0479">Metal-binding</keyword>
<evidence type="ECO:0000256" key="7">
    <source>
        <dbReference type="SAM" id="Coils"/>
    </source>
</evidence>
<reference evidence="11" key="1">
    <citation type="submission" date="2017-02" db="UniProtKB">
        <authorList>
            <consortium name="WormBaseParasite"/>
        </authorList>
    </citation>
    <scope>IDENTIFICATION</scope>
</reference>
<name>A0A0N5A233_PARTI</name>
<dbReference type="Pfam" id="PF01436">
    <property type="entry name" value="NHL"/>
    <property type="match status" value="1"/>
</dbReference>
<feature type="region of interest" description="Disordered" evidence="8">
    <location>
        <begin position="697"/>
        <end position="720"/>
    </location>
</feature>
<evidence type="ECO:0000259" key="9">
    <source>
        <dbReference type="PROSITE" id="PS50089"/>
    </source>
</evidence>
<dbReference type="InterPro" id="IPR050952">
    <property type="entry name" value="TRIM-NHL_E3_ligases"/>
</dbReference>
<feature type="coiled-coil region" evidence="7">
    <location>
        <begin position="134"/>
        <end position="197"/>
    </location>
</feature>
<evidence type="ECO:0000256" key="5">
    <source>
        <dbReference type="PROSITE-ProRule" id="PRU00175"/>
    </source>
</evidence>
<feature type="repeat" description="NHL" evidence="6">
    <location>
        <begin position="1036"/>
        <end position="1073"/>
    </location>
</feature>
<dbReference type="WBParaSite" id="PTRK_0001567900.1">
    <property type="protein sequence ID" value="PTRK_0001567900.1"/>
    <property type="gene ID" value="PTRK_0001567900"/>
</dbReference>
<keyword evidence="2" id="KW-0677">Repeat</keyword>
<dbReference type="InterPro" id="IPR027370">
    <property type="entry name" value="Znf-RING_euk"/>
</dbReference>
<accession>A0A0N5A233</accession>
<dbReference type="Gene3D" id="2.120.10.30">
    <property type="entry name" value="TolB, C-terminal domain"/>
    <property type="match status" value="3"/>
</dbReference>
<feature type="repeat" description="NHL" evidence="6">
    <location>
        <begin position="891"/>
        <end position="934"/>
    </location>
</feature>
<proteinExistence type="predicted"/>
<evidence type="ECO:0000256" key="3">
    <source>
        <dbReference type="ARBA" id="ARBA00022771"/>
    </source>
</evidence>
<keyword evidence="4" id="KW-0862">Zinc</keyword>
<feature type="repeat" description="NHL" evidence="6">
    <location>
        <begin position="986"/>
        <end position="1029"/>
    </location>
</feature>
<evidence type="ECO:0000256" key="6">
    <source>
        <dbReference type="PROSITE-ProRule" id="PRU00504"/>
    </source>
</evidence>
<feature type="repeat" description="NHL" evidence="6">
    <location>
        <begin position="843"/>
        <end position="887"/>
    </location>
</feature>
<feature type="compositionally biased region" description="Polar residues" evidence="8">
    <location>
        <begin position="651"/>
        <end position="661"/>
    </location>
</feature>
<dbReference type="AlphaFoldDB" id="A0A0N5A233"/>
<dbReference type="CDD" id="cd14954">
    <property type="entry name" value="NHL_TRIM71_like"/>
    <property type="match status" value="1"/>
</dbReference>
<evidence type="ECO:0000256" key="2">
    <source>
        <dbReference type="ARBA" id="ARBA00022737"/>
    </source>
</evidence>
<organism evidence="10 11">
    <name type="scientific">Parastrongyloides trichosuri</name>
    <name type="common">Possum-specific nematode worm</name>
    <dbReference type="NCBI Taxonomy" id="131310"/>
    <lineage>
        <taxon>Eukaryota</taxon>
        <taxon>Metazoa</taxon>
        <taxon>Ecdysozoa</taxon>
        <taxon>Nematoda</taxon>
        <taxon>Chromadorea</taxon>
        <taxon>Rhabditida</taxon>
        <taxon>Tylenchina</taxon>
        <taxon>Panagrolaimomorpha</taxon>
        <taxon>Strongyloidoidea</taxon>
        <taxon>Strongyloididae</taxon>
        <taxon>Parastrongyloides</taxon>
    </lineage>
</organism>
<feature type="compositionally biased region" description="Polar residues" evidence="8">
    <location>
        <begin position="711"/>
        <end position="720"/>
    </location>
</feature>
<dbReference type="PROSITE" id="PS00518">
    <property type="entry name" value="ZF_RING_1"/>
    <property type="match status" value="1"/>
</dbReference>
<feature type="repeat" description="NHL" evidence="6">
    <location>
        <begin position="938"/>
        <end position="982"/>
    </location>
</feature>
<keyword evidence="3 5" id="KW-0863">Zinc-finger</keyword>
<dbReference type="PROSITE" id="PS51125">
    <property type="entry name" value="NHL"/>
    <property type="match status" value="6"/>
</dbReference>
<dbReference type="Pfam" id="PF13445">
    <property type="entry name" value="zf-RING_UBOX"/>
    <property type="match status" value="1"/>
</dbReference>
<dbReference type="GO" id="GO:0043161">
    <property type="term" value="P:proteasome-mediated ubiquitin-dependent protein catabolic process"/>
    <property type="evidence" value="ECO:0007669"/>
    <property type="project" value="TreeGrafter"/>
</dbReference>
<feature type="compositionally biased region" description="Basic and acidic residues" evidence="8">
    <location>
        <begin position="530"/>
        <end position="542"/>
    </location>
</feature>
<evidence type="ECO:0000313" key="11">
    <source>
        <dbReference type="WBParaSite" id="PTRK_0001567900.1"/>
    </source>
</evidence>
<protein>
    <submittedName>
        <fullName evidence="11">RING-type domain-containing protein</fullName>
    </submittedName>
</protein>
<evidence type="ECO:0000256" key="8">
    <source>
        <dbReference type="SAM" id="MobiDB-lite"/>
    </source>
</evidence>
<dbReference type="InterPro" id="IPR013083">
    <property type="entry name" value="Znf_RING/FYVE/PHD"/>
</dbReference>
<keyword evidence="10" id="KW-1185">Reference proteome</keyword>
<feature type="domain" description="RING-type" evidence="9">
    <location>
        <begin position="16"/>
        <end position="57"/>
    </location>
</feature>
<dbReference type="STRING" id="131310.A0A0N5A233"/>
<dbReference type="GO" id="GO:0000209">
    <property type="term" value="P:protein polyubiquitination"/>
    <property type="evidence" value="ECO:0007669"/>
    <property type="project" value="TreeGrafter"/>
</dbReference>
<dbReference type="SMART" id="SM00184">
    <property type="entry name" value="RING"/>
    <property type="match status" value="1"/>
</dbReference>
<evidence type="ECO:0000256" key="1">
    <source>
        <dbReference type="ARBA" id="ARBA00022723"/>
    </source>
</evidence>
<dbReference type="InterPro" id="IPR001841">
    <property type="entry name" value="Znf_RING"/>
</dbReference>
<dbReference type="PANTHER" id="PTHR24104:SF47">
    <property type="entry name" value="E3 UBIQUITIN-PROTEIN LIGASE NHLRC1"/>
    <property type="match status" value="1"/>
</dbReference>